<evidence type="ECO:0000313" key="4">
    <source>
        <dbReference type="Proteomes" id="UP000503264"/>
    </source>
</evidence>
<evidence type="ECO:0000313" key="3">
    <source>
        <dbReference type="EMBL" id="QCD43831.1"/>
    </source>
</evidence>
<dbReference type="SUPFAM" id="SSF141868">
    <property type="entry name" value="EAL domain-like"/>
    <property type="match status" value="1"/>
</dbReference>
<gene>
    <name evidence="3" type="ORF">CMUC_0004</name>
</gene>
<reference evidence="3 4" key="1">
    <citation type="submission" date="2016-07" db="EMBL/GenBank/DDBJ databases">
        <title>Comparative genomics of the Campylobacter concisus group.</title>
        <authorList>
            <person name="Miller W.G."/>
            <person name="Yee E."/>
            <person name="Chapman M.H."/>
            <person name="Huynh S."/>
            <person name="Bono J.L."/>
            <person name="On S.L.W."/>
            <person name="StLeger J."/>
            <person name="Foster G."/>
            <person name="Parker C.T."/>
        </authorList>
    </citation>
    <scope>NUCLEOTIDE SEQUENCE [LARGE SCALE GENOMIC DNA]</scope>
    <source>
        <strain evidence="3 4">CCUG 21559</strain>
    </source>
</reference>
<keyword evidence="1" id="KW-0472">Membrane</keyword>
<dbReference type="InterPro" id="IPR001633">
    <property type="entry name" value="EAL_dom"/>
</dbReference>
<dbReference type="Gene3D" id="3.20.20.450">
    <property type="entry name" value="EAL domain"/>
    <property type="match status" value="1"/>
</dbReference>
<evidence type="ECO:0000259" key="2">
    <source>
        <dbReference type="PROSITE" id="PS50883"/>
    </source>
</evidence>
<dbReference type="GO" id="GO:0071111">
    <property type="term" value="F:cyclic-guanylate-specific phosphodiesterase activity"/>
    <property type="evidence" value="ECO:0007669"/>
    <property type="project" value="InterPro"/>
</dbReference>
<dbReference type="Proteomes" id="UP000503264">
    <property type="component" value="Chromosome"/>
</dbReference>
<keyword evidence="4" id="KW-1185">Reference proteome</keyword>
<dbReference type="PANTHER" id="PTHR33121:SF71">
    <property type="entry name" value="OXYGEN SENSOR PROTEIN DOSP"/>
    <property type="match status" value="1"/>
</dbReference>
<name>A0A6G5QDW3_9BACT</name>
<dbReference type="SMART" id="SM00052">
    <property type="entry name" value="EAL"/>
    <property type="match status" value="1"/>
</dbReference>
<accession>A0A6G5QDW3</accession>
<dbReference type="PANTHER" id="PTHR33121">
    <property type="entry name" value="CYCLIC DI-GMP PHOSPHODIESTERASE PDEF"/>
    <property type="match status" value="1"/>
</dbReference>
<dbReference type="AlphaFoldDB" id="A0A6G5QDW3"/>
<organism evidence="3 4">
    <name type="scientific">Campylobacter mucosalis CCUG 21559</name>
    <dbReference type="NCBI Taxonomy" id="1032067"/>
    <lineage>
        <taxon>Bacteria</taxon>
        <taxon>Pseudomonadati</taxon>
        <taxon>Campylobacterota</taxon>
        <taxon>Epsilonproteobacteria</taxon>
        <taxon>Campylobacterales</taxon>
        <taxon>Campylobacteraceae</taxon>
        <taxon>Campylobacter</taxon>
    </lineage>
</organism>
<evidence type="ECO:0000256" key="1">
    <source>
        <dbReference type="SAM" id="Phobius"/>
    </source>
</evidence>
<protein>
    <submittedName>
        <fullName evidence="3">Putative diguanylate phosphodiesterase (EAL domain)</fullName>
    </submittedName>
</protein>
<dbReference type="RefSeq" id="WP_171993184.1">
    <property type="nucleotide sequence ID" value="NZ_CP012542.1"/>
</dbReference>
<sequence length="462" mass="54170">MNFTQKTERSERFKNALKISFPFIFVICILIFIFQKSELKILDVLLLCVLIICYVYYTFYMIKQSSENSVLDDTTKVFKREKFEEILKNLIKKSTKNDSIVLLRFKNLAELSEIYGIKKIDKILENKLNELSLFLEENGMKKSIIGHYNASYFLMYSYTQSTKISHFLTIFSKKLQAQDVSLNLDFSVVNADVDNDIFRIINLLFDDIKDKSCVDKNLLDNIQKEILDSIDDKNFSYKIQKMIDIKNNDFMYSLITSIKTRNFGDISKSKYSEVNVKNGYSIVFDKSNFVKFCEIYRSRLKNDRVLFEVSLNSIKDTMFLNFVTDYVFKNDIEPRNIIFEFDECDENEDLNLLNEIINRLKIVGFKVALGHFGGVSGAFFNYFMNLNIDYIIYDISMSKGLGSEKVVQVVTNLNKACNELDIKTIMKFIQNEYEFNTIKHCGVDYIQGFYIEKPKELKDKNE</sequence>
<dbReference type="Pfam" id="PF00563">
    <property type="entry name" value="EAL"/>
    <property type="match status" value="1"/>
</dbReference>
<feature type="domain" description="EAL" evidence="2">
    <location>
        <begin position="219"/>
        <end position="462"/>
    </location>
</feature>
<keyword evidence="1" id="KW-0812">Transmembrane</keyword>
<dbReference type="InterPro" id="IPR035919">
    <property type="entry name" value="EAL_sf"/>
</dbReference>
<dbReference type="InterPro" id="IPR050706">
    <property type="entry name" value="Cyclic-di-GMP_PDE-like"/>
</dbReference>
<dbReference type="EMBL" id="CP012542">
    <property type="protein sequence ID" value="QCD43831.1"/>
    <property type="molecule type" value="Genomic_DNA"/>
</dbReference>
<feature type="transmembrane region" description="Helical" evidence="1">
    <location>
        <begin position="41"/>
        <end position="62"/>
    </location>
</feature>
<dbReference type="PROSITE" id="PS50883">
    <property type="entry name" value="EAL"/>
    <property type="match status" value="1"/>
</dbReference>
<proteinExistence type="predicted"/>
<keyword evidence="1" id="KW-1133">Transmembrane helix</keyword>
<feature type="transmembrane region" description="Helical" evidence="1">
    <location>
        <begin position="16"/>
        <end position="34"/>
    </location>
</feature>